<dbReference type="InterPro" id="IPR002654">
    <property type="entry name" value="Glyco_trans_25"/>
</dbReference>
<name>A0A917BP24_9MICO</name>
<reference evidence="2" key="2">
    <citation type="submission" date="2020-09" db="EMBL/GenBank/DDBJ databases">
        <authorList>
            <person name="Sun Q."/>
            <person name="Zhou Y."/>
        </authorList>
    </citation>
    <scope>NUCLEOTIDE SEQUENCE</scope>
    <source>
        <strain evidence="2">CGMCC 1.12160</strain>
    </source>
</reference>
<protein>
    <recommendedName>
        <fullName evidence="1">Glycosyl transferase family 25 domain-containing protein</fullName>
    </recommendedName>
</protein>
<dbReference type="RefSeq" id="WP_188430713.1">
    <property type="nucleotide sequence ID" value="NZ_BAABKH010000003.1"/>
</dbReference>
<keyword evidence="3" id="KW-1185">Reference proteome</keyword>
<accession>A0A917BP24</accession>
<dbReference type="CDD" id="cd06532">
    <property type="entry name" value="Glyco_transf_25"/>
    <property type="match status" value="1"/>
</dbReference>
<evidence type="ECO:0000259" key="1">
    <source>
        <dbReference type="Pfam" id="PF01755"/>
    </source>
</evidence>
<evidence type="ECO:0000313" key="2">
    <source>
        <dbReference type="EMBL" id="GGF53680.1"/>
    </source>
</evidence>
<gene>
    <name evidence="2" type="ORF">GCM10011366_21900</name>
</gene>
<reference evidence="2" key="1">
    <citation type="journal article" date="2014" name="Int. J. Syst. Evol. Microbiol.">
        <title>Complete genome sequence of Corynebacterium casei LMG S-19264T (=DSM 44701T), isolated from a smear-ripened cheese.</title>
        <authorList>
            <consortium name="US DOE Joint Genome Institute (JGI-PGF)"/>
            <person name="Walter F."/>
            <person name="Albersmeier A."/>
            <person name="Kalinowski J."/>
            <person name="Ruckert C."/>
        </authorList>
    </citation>
    <scope>NUCLEOTIDE SEQUENCE</scope>
    <source>
        <strain evidence="2">CGMCC 1.12160</strain>
    </source>
</reference>
<dbReference type="EMBL" id="BMEM01000003">
    <property type="protein sequence ID" value="GGF53680.1"/>
    <property type="molecule type" value="Genomic_DNA"/>
</dbReference>
<comment type="caution">
    <text evidence="2">The sequence shown here is derived from an EMBL/GenBank/DDBJ whole genome shotgun (WGS) entry which is preliminary data.</text>
</comment>
<dbReference type="Pfam" id="PF01755">
    <property type="entry name" value="Glyco_transf_25"/>
    <property type="match status" value="1"/>
</dbReference>
<dbReference type="Proteomes" id="UP000605670">
    <property type="component" value="Unassembled WGS sequence"/>
</dbReference>
<sequence>MRSLVINLSGATERLAAFRAREATTGLHSSVFPAVDGRRIDQVPPEARGLTKGEVGCFLSHRAVMREAAEVGTDWVVILEDDVLFWDGFAGALTRAMTDADQRGMRLVQLGWVPLTARPHRAKLALERTVASHLVRRAARSVRPRLQVPAPQVVDAAWGWGAHCLMVRGDFAGQVSTFLEGSMLQPLDHYMRLLRTLFPGEVGRSRFSLAGQVPSSESSVDPGRRGMRPFQTDSRGRIVWAERAPRQTKI</sequence>
<organism evidence="2 3">
    <name type="scientific">Ornithinimicrobium tianjinense</name>
    <dbReference type="NCBI Taxonomy" id="1195761"/>
    <lineage>
        <taxon>Bacteria</taxon>
        <taxon>Bacillati</taxon>
        <taxon>Actinomycetota</taxon>
        <taxon>Actinomycetes</taxon>
        <taxon>Micrococcales</taxon>
        <taxon>Ornithinimicrobiaceae</taxon>
        <taxon>Ornithinimicrobium</taxon>
    </lineage>
</organism>
<evidence type="ECO:0000313" key="3">
    <source>
        <dbReference type="Proteomes" id="UP000605670"/>
    </source>
</evidence>
<dbReference type="AlphaFoldDB" id="A0A917BP24"/>
<feature type="domain" description="Glycosyl transferase family 25" evidence="1">
    <location>
        <begin position="3"/>
        <end position="101"/>
    </location>
</feature>
<proteinExistence type="predicted"/>